<comment type="caution">
    <text evidence="1">The sequence shown here is derived from an EMBL/GenBank/DDBJ whole genome shotgun (WGS) entry which is preliminary data.</text>
</comment>
<sequence>MKPSKKVRGIFKTRTILMANYFRYLSVKEVLPAMKKVL</sequence>
<evidence type="ECO:0000313" key="2">
    <source>
        <dbReference type="Proteomes" id="UP000014974"/>
    </source>
</evidence>
<accession>S7VLX3</accession>
<name>S7VLX3_9BACT</name>
<proteinExistence type="predicted"/>
<organism evidence="1 2">
    <name type="scientific">Cyclobacterium qasimii M12-11B</name>
    <dbReference type="NCBI Taxonomy" id="641524"/>
    <lineage>
        <taxon>Bacteria</taxon>
        <taxon>Pseudomonadati</taxon>
        <taxon>Bacteroidota</taxon>
        <taxon>Cytophagia</taxon>
        <taxon>Cytophagales</taxon>
        <taxon>Cyclobacteriaceae</taxon>
        <taxon>Cyclobacterium</taxon>
    </lineage>
</organism>
<protein>
    <submittedName>
        <fullName evidence="1">Uncharacterized protein</fullName>
    </submittedName>
</protein>
<reference evidence="1 2" key="1">
    <citation type="journal article" date="2013" name="Genome Announc.">
        <title>Draft Genome Sequence of Cyclobacterium qasimii Strain M12-11BT, Isolated from Arctic Marine Sediment.</title>
        <authorList>
            <person name="Shivaji S."/>
            <person name="Ara S."/>
            <person name="Singh A."/>
            <person name="Kumar Pinnaka A."/>
        </authorList>
    </citation>
    <scope>NUCLEOTIDE SEQUENCE [LARGE SCALE GENOMIC DNA]</scope>
    <source>
        <strain evidence="1 2">M12-11B</strain>
    </source>
</reference>
<evidence type="ECO:0000313" key="1">
    <source>
        <dbReference type="EMBL" id="EPR70951.1"/>
    </source>
</evidence>
<dbReference type="AlphaFoldDB" id="S7VLX3"/>
<gene>
    <name evidence="1" type="ORF">ADICYQ_0765</name>
</gene>
<dbReference type="Proteomes" id="UP000014974">
    <property type="component" value="Unassembled WGS sequence"/>
</dbReference>
<dbReference type="EMBL" id="ATNM01000033">
    <property type="protein sequence ID" value="EPR70951.1"/>
    <property type="molecule type" value="Genomic_DNA"/>
</dbReference>